<evidence type="ECO:0000259" key="4">
    <source>
        <dbReference type="PROSITE" id="PS50987"/>
    </source>
</evidence>
<evidence type="ECO:0000256" key="1">
    <source>
        <dbReference type="ARBA" id="ARBA00023015"/>
    </source>
</evidence>
<dbReference type="SUPFAM" id="SSF46785">
    <property type="entry name" value="Winged helix' DNA-binding domain"/>
    <property type="match status" value="1"/>
</dbReference>
<dbReference type="Pfam" id="PF01022">
    <property type="entry name" value="HTH_5"/>
    <property type="match status" value="1"/>
</dbReference>
<dbReference type="InterPro" id="IPR036388">
    <property type="entry name" value="WH-like_DNA-bd_sf"/>
</dbReference>
<protein>
    <submittedName>
        <fullName evidence="5">Metalloregulator ArsR/SmtB family transcription factor</fullName>
    </submittedName>
</protein>
<keyword evidence="2" id="KW-0238">DNA-binding</keyword>
<dbReference type="InterPro" id="IPR051011">
    <property type="entry name" value="Metal_resp_trans_reg"/>
</dbReference>
<dbReference type="PANTHER" id="PTHR43132">
    <property type="entry name" value="ARSENICAL RESISTANCE OPERON REPRESSOR ARSR-RELATED"/>
    <property type="match status" value="1"/>
</dbReference>
<evidence type="ECO:0000256" key="2">
    <source>
        <dbReference type="ARBA" id="ARBA00023125"/>
    </source>
</evidence>
<reference evidence="5 6" key="1">
    <citation type="submission" date="2021-12" db="EMBL/GenBank/DDBJ databases">
        <title>Genome sequence of Kibdelosporangium philippinense ATCC 49844.</title>
        <authorList>
            <person name="Fedorov E.A."/>
            <person name="Omeragic M."/>
            <person name="Shalygina K.F."/>
            <person name="Maclea K.S."/>
        </authorList>
    </citation>
    <scope>NUCLEOTIDE SEQUENCE [LARGE SCALE GENOMIC DNA]</scope>
    <source>
        <strain evidence="5 6">ATCC 49844</strain>
    </source>
</reference>
<organism evidence="5 6">
    <name type="scientific">Kibdelosporangium philippinense</name>
    <dbReference type="NCBI Taxonomy" id="211113"/>
    <lineage>
        <taxon>Bacteria</taxon>
        <taxon>Bacillati</taxon>
        <taxon>Actinomycetota</taxon>
        <taxon>Actinomycetes</taxon>
        <taxon>Pseudonocardiales</taxon>
        <taxon>Pseudonocardiaceae</taxon>
        <taxon>Kibdelosporangium</taxon>
    </lineage>
</organism>
<dbReference type="PRINTS" id="PR00778">
    <property type="entry name" value="HTHARSR"/>
</dbReference>
<evidence type="ECO:0000256" key="3">
    <source>
        <dbReference type="ARBA" id="ARBA00023163"/>
    </source>
</evidence>
<name>A0ABS8ZGQ1_9PSEU</name>
<dbReference type="Gene3D" id="1.10.10.10">
    <property type="entry name" value="Winged helix-like DNA-binding domain superfamily/Winged helix DNA-binding domain"/>
    <property type="match status" value="1"/>
</dbReference>
<dbReference type="PROSITE" id="PS50987">
    <property type="entry name" value="HTH_ARSR_2"/>
    <property type="match status" value="1"/>
</dbReference>
<accession>A0ABS8ZGQ1</accession>
<evidence type="ECO:0000313" key="6">
    <source>
        <dbReference type="Proteomes" id="UP001521150"/>
    </source>
</evidence>
<feature type="domain" description="HTH arsR-type" evidence="4">
    <location>
        <begin position="1"/>
        <end position="95"/>
    </location>
</feature>
<dbReference type="PANTHER" id="PTHR43132:SF2">
    <property type="entry name" value="ARSENICAL RESISTANCE OPERON REPRESSOR ARSR-RELATED"/>
    <property type="match status" value="1"/>
</dbReference>
<dbReference type="Proteomes" id="UP001521150">
    <property type="component" value="Unassembled WGS sequence"/>
</dbReference>
<dbReference type="CDD" id="cd00090">
    <property type="entry name" value="HTH_ARSR"/>
    <property type="match status" value="1"/>
</dbReference>
<keyword evidence="6" id="KW-1185">Reference proteome</keyword>
<comment type="caution">
    <text evidence="5">The sequence shown here is derived from an EMBL/GenBank/DDBJ whole genome shotgun (WGS) entry which is preliminary data.</text>
</comment>
<sequence length="123" mass="13390">MSRPLYQLKAEFFKTLGHPARIRVLELLSEREHAVAEMLPEVGIEPANLSQQLAVLRRAGLVTTRKEGSNVYYSLASPLFAELLAVARRILTGVLSGQVELLEDLKTPVVVPVTTPEGDSPGG</sequence>
<gene>
    <name evidence="5" type="ORF">LWC34_29905</name>
</gene>
<keyword evidence="1" id="KW-0805">Transcription regulation</keyword>
<dbReference type="RefSeq" id="WP_233728415.1">
    <property type="nucleotide sequence ID" value="NZ_JAJVCN010000002.1"/>
</dbReference>
<dbReference type="SMART" id="SM00418">
    <property type="entry name" value="HTH_ARSR"/>
    <property type="match status" value="1"/>
</dbReference>
<keyword evidence="3" id="KW-0804">Transcription</keyword>
<proteinExistence type="predicted"/>
<dbReference type="InterPro" id="IPR036390">
    <property type="entry name" value="WH_DNA-bd_sf"/>
</dbReference>
<evidence type="ECO:0000313" key="5">
    <source>
        <dbReference type="EMBL" id="MCE7007013.1"/>
    </source>
</evidence>
<dbReference type="InterPro" id="IPR011991">
    <property type="entry name" value="ArsR-like_HTH"/>
</dbReference>
<dbReference type="EMBL" id="JAJVCN010000002">
    <property type="protein sequence ID" value="MCE7007013.1"/>
    <property type="molecule type" value="Genomic_DNA"/>
</dbReference>
<dbReference type="InterPro" id="IPR001845">
    <property type="entry name" value="HTH_ArsR_DNA-bd_dom"/>
</dbReference>
<dbReference type="NCBIfam" id="NF033788">
    <property type="entry name" value="HTH_metalloreg"/>
    <property type="match status" value="1"/>
</dbReference>